<protein>
    <recommendedName>
        <fullName evidence="3">Replication factor A C-terminal domain-containing protein</fullName>
    </recommendedName>
</protein>
<accession>A0AAD8JJX7</accession>
<reference evidence="1" key="2">
    <citation type="submission" date="2023-05" db="EMBL/GenBank/DDBJ databases">
        <authorList>
            <person name="Schelkunov M.I."/>
        </authorList>
    </citation>
    <scope>NUCLEOTIDE SEQUENCE</scope>
    <source>
        <strain evidence="1">Hsosn_3</strain>
        <tissue evidence="1">Leaf</tissue>
    </source>
</reference>
<dbReference type="SUPFAM" id="SSF50249">
    <property type="entry name" value="Nucleic acid-binding proteins"/>
    <property type="match status" value="1"/>
</dbReference>
<evidence type="ECO:0000313" key="2">
    <source>
        <dbReference type="Proteomes" id="UP001237642"/>
    </source>
</evidence>
<reference evidence="1" key="1">
    <citation type="submission" date="2023-02" db="EMBL/GenBank/DDBJ databases">
        <title>Genome of toxic invasive species Heracleum sosnowskyi carries increased number of genes despite the absence of recent whole-genome duplications.</title>
        <authorList>
            <person name="Schelkunov M."/>
            <person name="Shtratnikova V."/>
            <person name="Makarenko M."/>
            <person name="Klepikova A."/>
            <person name="Omelchenko D."/>
            <person name="Novikova G."/>
            <person name="Obukhova E."/>
            <person name="Bogdanov V."/>
            <person name="Penin A."/>
            <person name="Logacheva M."/>
        </authorList>
    </citation>
    <scope>NUCLEOTIDE SEQUENCE</scope>
    <source>
        <strain evidence="1">Hsosn_3</strain>
        <tissue evidence="1">Leaf</tissue>
    </source>
</reference>
<keyword evidence="2" id="KW-1185">Reference proteome</keyword>
<dbReference type="Proteomes" id="UP001237642">
    <property type="component" value="Unassembled WGS sequence"/>
</dbReference>
<comment type="caution">
    <text evidence="1">The sequence shown here is derived from an EMBL/GenBank/DDBJ whole genome shotgun (WGS) entry which is preliminary data.</text>
</comment>
<proteinExistence type="predicted"/>
<dbReference type="AlphaFoldDB" id="A0AAD8JJX7"/>
<evidence type="ECO:0008006" key="3">
    <source>
        <dbReference type="Google" id="ProtNLM"/>
    </source>
</evidence>
<evidence type="ECO:0000313" key="1">
    <source>
        <dbReference type="EMBL" id="KAK1405036.1"/>
    </source>
</evidence>
<gene>
    <name evidence="1" type="ORF">POM88_004641</name>
</gene>
<name>A0AAD8JJX7_9APIA</name>
<dbReference type="Gene3D" id="2.40.50.140">
    <property type="entry name" value="Nucleic acid-binding proteins"/>
    <property type="match status" value="2"/>
</dbReference>
<sequence>MQNLILRSSINVTFWDSFAEQFDKEMNQVLEKLTIIILSGCRVGLWNDEVDLSRVGGTQWYLNYNHYNVVILRKKLAQPDFSQQMYALDKHKRVELLNVATIKSLGKDYIMREVCAHLNIQSVEENEKWYCTVCTDCEQEVVLDEENWFTISAVATDDSGSIELMLDDQQIRPIIGKRAVQVFKQKKDEASSSMQQDTTQASNATYHLDGLSQLNFQSPTRSKTTTK</sequence>
<dbReference type="EMBL" id="JAUIZM010000001">
    <property type="protein sequence ID" value="KAK1405036.1"/>
    <property type="molecule type" value="Genomic_DNA"/>
</dbReference>
<organism evidence="1 2">
    <name type="scientific">Heracleum sosnowskyi</name>
    <dbReference type="NCBI Taxonomy" id="360622"/>
    <lineage>
        <taxon>Eukaryota</taxon>
        <taxon>Viridiplantae</taxon>
        <taxon>Streptophyta</taxon>
        <taxon>Embryophyta</taxon>
        <taxon>Tracheophyta</taxon>
        <taxon>Spermatophyta</taxon>
        <taxon>Magnoliopsida</taxon>
        <taxon>eudicotyledons</taxon>
        <taxon>Gunneridae</taxon>
        <taxon>Pentapetalae</taxon>
        <taxon>asterids</taxon>
        <taxon>campanulids</taxon>
        <taxon>Apiales</taxon>
        <taxon>Apiaceae</taxon>
        <taxon>Apioideae</taxon>
        <taxon>apioid superclade</taxon>
        <taxon>Tordylieae</taxon>
        <taxon>Tordyliinae</taxon>
        <taxon>Heracleum</taxon>
    </lineage>
</organism>
<dbReference type="InterPro" id="IPR012340">
    <property type="entry name" value="NA-bd_OB-fold"/>
</dbReference>